<protein>
    <submittedName>
        <fullName evidence="2">Uncharacterized protein</fullName>
    </submittedName>
</protein>
<proteinExistence type="predicted"/>
<feature type="compositionally biased region" description="Acidic residues" evidence="1">
    <location>
        <begin position="251"/>
        <end position="275"/>
    </location>
</feature>
<dbReference type="EMBL" id="JANBTX010000093">
    <property type="protein sequence ID" value="KAJ2686826.1"/>
    <property type="molecule type" value="Genomic_DNA"/>
</dbReference>
<dbReference type="OrthoDB" id="5591714at2759"/>
<comment type="caution">
    <text evidence="2">The sequence shown here is derived from an EMBL/GenBank/DDBJ whole genome shotgun (WGS) entry which is preliminary data.</text>
</comment>
<reference evidence="2" key="1">
    <citation type="submission" date="2022-07" db="EMBL/GenBank/DDBJ databases">
        <title>Phylogenomic reconstructions and comparative analyses of Kickxellomycotina fungi.</title>
        <authorList>
            <person name="Reynolds N.K."/>
            <person name="Stajich J.E."/>
            <person name="Barry K."/>
            <person name="Grigoriev I.V."/>
            <person name="Crous P."/>
            <person name="Smith M.E."/>
        </authorList>
    </citation>
    <scope>NUCLEOTIDE SEQUENCE</scope>
    <source>
        <strain evidence="2">CBS 109367</strain>
    </source>
</reference>
<evidence type="ECO:0000256" key="1">
    <source>
        <dbReference type="SAM" id="MobiDB-lite"/>
    </source>
</evidence>
<dbReference type="AlphaFoldDB" id="A0A9W8L4P4"/>
<name>A0A9W8L4P4_9FUNG</name>
<accession>A0A9W8L4P4</accession>
<dbReference type="Proteomes" id="UP001151516">
    <property type="component" value="Unassembled WGS sequence"/>
</dbReference>
<evidence type="ECO:0000313" key="2">
    <source>
        <dbReference type="EMBL" id="KAJ2686826.1"/>
    </source>
</evidence>
<gene>
    <name evidence="2" type="ORF">IWW39_003365</name>
</gene>
<evidence type="ECO:0000313" key="3">
    <source>
        <dbReference type="Proteomes" id="UP001151516"/>
    </source>
</evidence>
<sequence>MQVTGAPPPPASAIEGNPESISPENMIQRMAQLLSESDTQQVTEIPGQLTSEFTHLIEEAAASIGQSHEQVYKGVDALIRARTRRNPERPRFNIGSMMDKIYNDETKRLFGRMMDLFRQVVSAYVKSAASDAAAEASTSSAISAAGSNFFSKLLSLVESSSTSSSQSPSSSATPTATATTESTPTPTATATTASTSSSQVQTSTSPPSTSPPTTSSPITSSSASSASSASTPTTSRKASSKSQGKERSTSSEDDDDDEAEDEENDDDDEEEEEDATSIRGKPKKDGK</sequence>
<feature type="compositionally biased region" description="Pro residues" evidence="1">
    <location>
        <begin position="1"/>
        <end position="11"/>
    </location>
</feature>
<feature type="region of interest" description="Disordered" evidence="1">
    <location>
        <begin position="160"/>
        <end position="287"/>
    </location>
</feature>
<feature type="compositionally biased region" description="Low complexity" evidence="1">
    <location>
        <begin position="160"/>
        <end position="237"/>
    </location>
</feature>
<feature type="region of interest" description="Disordered" evidence="1">
    <location>
        <begin position="1"/>
        <end position="21"/>
    </location>
</feature>
<keyword evidence="3" id="KW-1185">Reference proteome</keyword>
<organism evidence="2 3">
    <name type="scientific">Coemansia spiralis</name>
    <dbReference type="NCBI Taxonomy" id="417178"/>
    <lineage>
        <taxon>Eukaryota</taxon>
        <taxon>Fungi</taxon>
        <taxon>Fungi incertae sedis</taxon>
        <taxon>Zoopagomycota</taxon>
        <taxon>Kickxellomycotina</taxon>
        <taxon>Kickxellomycetes</taxon>
        <taxon>Kickxellales</taxon>
        <taxon>Kickxellaceae</taxon>
        <taxon>Coemansia</taxon>
    </lineage>
</organism>